<dbReference type="EnsemblMetazoa" id="SMAR003737-RA">
    <property type="protein sequence ID" value="SMAR003737-PA"/>
    <property type="gene ID" value="SMAR003737"/>
</dbReference>
<dbReference type="AlphaFoldDB" id="T1IRN8"/>
<sequence length="146" mass="16810">MEVFKYPGSHMKAAVYATPVLSVEDLVACIVVAAGEVTDNPQIINRVRMTLFRRYQLCINAHGGHFKTIPKPCKLIVDCLDFCIWLKWSLTNLGYVTAKMYIQLNKRQIQINKILFQKSTSEFRYIIQVSIFEPDSPLFCFPSPFK</sequence>
<evidence type="ECO:0000313" key="2">
    <source>
        <dbReference type="Proteomes" id="UP000014500"/>
    </source>
</evidence>
<organism evidence="1 2">
    <name type="scientific">Strigamia maritima</name>
    <name type="common">European centipede</name>
    <name type="synonym">Geophilus maritimus</name>
    <dbReference type="NCBI Taxonomy" id="126957"/>
    <lineage>
        <taxon>Eukaryota</taxon>
        <taxon>Metazoa</taxon>
        <taxon>Ecdysozoa</taxon>
        <taxon>Arthropoda</taxon>
        <taxon>Myriapoda</taxon>
        <taxon>Chilopoda</taxon>
        <taxon>Pleurostigmophora</taxon>
        <taxon>Geophilomorpha</taxon>
        <taxon>Linotaeniidae</taxon>
        <taxon>Strigamia</taxon>
    </lineage>
</organism>
<dbReference type="Proteomes" id="UP000014500">
    <property type="component" value="Unassembled WGS sequence"/>
</dbReference>
<proteinExistence type="predicted"/>
<accession>T1IRN8</accession>
<dbReference type="EMBL" id="JH431373">
    <property type="status" value="NOT_ANNOTATED_CDS"/>
    <property type="molecule type" value="Genomic_DNA"/>
</dbReference>
<evidence type="ECO:0000313" key="1">
    <source>
        <dbReference type="EnsemblMetazoa" id="SMAR003737-PA"/>
    </source>
</evidence>
<dbReference type="HOGENOM" id="CLU_1779758_0_0_1"/>
<keyword evidence="2" id="KW-1185">Reference proteome</keyword>
<reference evidence="1" key="2">
    <citation type="submission" date="2015-02" db="UniProtKB">
        <authorList>
            <consortium name="EnsemblMetazoa"/>
        </authorList>
    </citation>
    <scope>IDENTIFICATION</scope>
</reference>
<protein>
    <submittedName>
        <fullName evidence="1">Uncharacterized protein</fullName>
    </submittedName>
</protein>
<reference evidence="2" key="1">
    <citation type="submission" date="2011-05" db="EMBL/GenBank/DDBJ databases">
        <authorList>
            <person name="Richards S.R."/>
            <person name="Qu J."/>
            <person name="Jiang H."/>
            <person name="Jhangiani S.N."/>
            <person name="Agravi P."/>
            <person name="Goodspeed R."/>
            <person name="Gross S."/>
            <person name="Mandapat C."/>
            <person name="Jackson L."/>
            <person name="Mathew T."/>
            <person name="Pu L."/>
            <person name="Thornton R."/>
            <person name="Saada N."/>
            <person name="Wilczek-Boney K.B."/>
            <person name="Lee S."/>
            <person name="Kovar C."/>
            <person name="Wu Y."/>
            <person name="Scherer S.E."/>
            <person name="Worley K.C."/>
            <person name="Muzny D.M."/>
            <person name="Gibbs R."/>
        </authorList>
    </citation>
    <scope>NUCLEOTIDE SEQUENCE</scope>
    <source>
        <strain evidence="2">Brora</strain>
    </source>
</reference>
<name>T1IRN8_STRMM</name>